<dbReference type="InterPro" id="IPR021257">
    <property type="entry name" value="DUF2809"/>
</dbReference>
<feature type="transmembrane region" description="Helical" evidence="2">
    <location>
        <begin position="111"/>
        <end position="137"/>
    </location>
</feature>
<name>A0ABV8XYJ8_9MICC</name>
<feature type="region of interest" description="Disordered" evidence="1">
    <location>
        <begin position="25"/>
        <end position="48"/>
    </location>
</feature>
<organism evidence="3 4">
    <name type="scientific">Citricoccus alkalitolerans</name>
    <dbReference type="NCBI Taxonomy" id="246603"/>
    <lineage>
        <taxon>Bacteria</taxon>
        <taxon>Bacillati</taxon>
        <taxon>Actinomycetota</taxon>
        <taxon>Actinomycetes</taxon>
        <taxon>Micrococcales</taxon>
        <taxon>Micrococcaceae</taxon>
        <taxon>Citricoccus</taxon>
    </lineage>
</organism>
<dbReference type="EMBL" id="JBHSEN010000002">
    <property type="protein sequence ID" value="MFC4430696.1"/>
    <property type="molecule type" value="Genomic_DNA"/>
</dbReference>
<keyword evidence="2" id="KW-0472">Membrane</keyword>
<keyword evidence="2" id="KW-0812">Transmembrane</keyword>
<sequence length="181" mass="18320">MSDSRIGSGLSRLCAAARTGALSAHKPSTLNQSPTTSGKGAVISEPSRAVPTHARRRLLGVAVPLTIALGLGIRTLSTAAWTGPAGDALYAVLIHLLIALVLPARPRALVAGLALAGCLAVELLQLTGLSAGLGALWPPLRLVLGTTFGVADLMAYAVGISLAYAADRLLGVGFSRAARTP</sequence>
<evidence type="ECO:0000256" key="2">
    <source>
        <dbReference type="SAM" id="Phobius"/>
    </source>
</evidence>
<keyword evidence="4" id="KW-1185">Reference proteome</keyword>
<dbReference type="Pfam" id="PF10990">
    <property type="entry name" value="DUF2809"/>
    <property type="match status" value="1"/>
</dbReference>
<reference evidence="4" key="1">
    <citation type="journal article" date="2019" name="Int. J. Syst. Evol. Microbiol.">
        <title>The Global Catalogue of Microorganisms (GCM) 10K type strain sequencing project: providing services to taxonomists for standard genome sequencing and annotation.</title>
        <authorList>
            <consortium name="The Broad Institute Genomics Platform"/>
            <consortium name="The Broad Institute Genome Sequencing Center for Infectious Disease"/>
            <person name="Wu L."/>
            <person name="Ma J."/>
        </authorList>
    </citation>
    <scope>NUCLEOTIDE SEQUENCE [LARGE SCALE GENOMIC DNA]</scope>
    <source>
        <strain evidence="4">CGMCC 1.12125</strain>
    </source>
</reference>
<accession>A0ABV8XYJ8</accession>
<evidence type="ECO:0000313" key="3">
    <source>
        <dbReference type="EMBL" id="MFC4430696.1"/>
    </source>
</evidence>
<feature type="compositionally biased region" description="Polar residues" evidence="1">
    <location>
        <begin position="26"/>
        <end position="38"/>
    </location>
</feature>
<feature type="transmembrane region" description="Helical" evidence="2">
    <location>
        <begin position="143"/>
        <end position="166"/>
    </location>
</feature>
<dbReference type="RefSeq" id="WP_344226017.1">
    <property type="nucleotide sequence ID" value="NZ_BAAALH010000001.1"/>
</dbReference>
<dbReference type="Proteomes" id="UP001595965">
    <property type="component" value="Unassembled WGS sequence"/>
</dbReference>
<feature type="transmembrane region" description="Helical" evidence="2">
    <location>
        <begin position="88"/>
        <end position="104"/>
    </location>
</feature>
<evidence type="ECO:0000313" key="4">
    <source>
        <dbReference type="Proteomes" id="UP001595965"/>
    </source>
</evidence>
<feature type="transmembrane region" description="Helical" evidence="2">
    <location>
        <begin position="58"/>
        <end position="76"/>
    </location>
</feature>
<comment type="caution">
    <text evidence="3">The sequence shown here is derived from an EMBL/GenBank/DDBJ whole genome shotgun (WGS) entry which is preliminary data.</text>
</comment>
<proteinExistence type="predicted"/>
<gene>
    <name evidence="3" type="ORF">ACFO0K_13545</name>
</gene>
<protein>
    <submittedName>
        <fullName evidence="3">DUF2809 domain-containing protein</fullName>
    </submittedName>
</protein>
<keyword evidence="2" id="KW-1133">Transmembrane helix</keyword>
<evidence type="ECO:0000256" key="1">
    <source>
        <dbReference type="SAM" id="MobiDB-lite"/>
    </source>
</evidence>